<dbReference type="GO" id="GO:0031966">
    <property type="term" value="C:mitochondrial membrane"/>
    <property type="evidence" value="ECO:0007669"/>
    <property type="project" value="UniProtKB-SubCell"/>
</dbReference>
<dbReference type="PANTHER" id="PTHR11058:SF9">
    <property type="entry name" value="NADH-UBIQUINONE OXIDOREDUCTASE CHAIN 3"/>
    <property type="match status" value="1"/>
</dbReference>
<evidence type="ECO:0000256" key="6">
    <source>
        <dbReference type="ARBA" id="ARBA00022989"/>
    </source>
</evidence>
<comment type="similarity">
    <text evidence="2 9">Belongs to the complex I subunit 3 family.</text>
</comment>
<dbReference type="EC" id="7.1.1.2" evidence="9"/>
<name>A0AAU6QG64_9ANNE</name>
<dbReference type="AlphaFoldDB" id="A0AAU6QG64"/>
<dbReference type="EMBL" id="OR935907">
    <property type="protein sequence ID" value="WZB40431.1"/>
    <property type="molecule type" value="Genomic_DNA"/>
</dbReference>
<evidence type="ECO:0000313" key="10">
    <source>
        <dbReference type="EMBL" id="WZB40431.1"/>
    </source>
</evidence>
<keyword evidence="9" id="KW-1278">Translocase</keyword>
<keyword evidence="9" id="KW-0520">NAD</keyword>
<keyword evidence="9" id="KW-0830">Ubiquinone</keyword>
<comment type="subcellular location">
    <subcellularLocation>
        <location evidence="1">Membrane</location>
    </subcellularLocation>
    <subcellularLocation>
        <location evidence="9">Mitochondrion membrane</location>
        <topology evidence="9">Multi-pass membrane protein</topology>
    </subcellularLocation>
</comment>
<comment type="catalytic activity">
    <reaction evidence="8 9">
        <text>a ubiquinone + NADH + 5 H(+)(in) = a ubiquinol + NAD(+) + 4 H(+)(out)</text>
        <dbReference type="Rhea" id="RHEA:29091"/>
        <dbReference type="Rhea" id="RHEA-COMP:9565"/>
        <dbReference type="Rhea" id="RHEA-COMP:9566"/>
        <dbReference type="ChEBI" id="CHEBI:15378"/>
        <dbReference type="ChEBI" id="CHEBI:16389"/>
        <dbReference type="ChEBI" id="CHEBI:17976"/>
        <dbReference type="ChEBI" id="CHEBI:57540"/>
        <dbReference type="ChEBI" id="CHEBI:57945"/>
        <dbReference type="EC" id="7.1.1.2"/>
    </reaction>
</comment>
<keyword evidence="9" id="KW-0249">Electron transport</keyword>
<keyword evidence="6 9" id="KW-1133">Transmembrane helix</keyword>
<evidence type="ECO:0000256" key="8">
    <source>
        <dbReference type="ARBA" id="ARBA00049551"/>
    </source>
</evidence>
<geneLocation type="mitochondrion" evidence="10"/>
<feature type="transmembrane region" description="Helical" evidence="9">
    <location>
        <begin position="57"/>
        <end position="81"/>
    </location>
</feature>
<dbReference type="Pfam" id="PF00507">
    <property type="entry name" value="Oxidored_q4"/>
    <property type="match status" value="1"/>
</dbReference>
<accession>A0AAU6QG64</accession>
<keyword evidence="9" id="KW-0679">Respiratory chain</keyword>
<feature type="transmembrane region" description="Helical" evidence="9">
    <location>
        <begin position="87"/>
        <end position="105"/>
    </location>
</feature>
<evidence type="ECO:0000256" key="5">
    <source>
        <dbReference type="ARBA" id="ARBA00022692"/>
    </source>
</evidence>
<evidence type="ECO:0000256" key="1">
    <source>
        <dbReference type="ARBA" id="ARBA00004370"/>
    </source>
</evidence>
<gene>
    <name evidence="10" type="primary">nad3</name>
</gene>
<evidence type="ECO:0000256" key="7">
    <source>
        <dbReference type="ARBA" id="ARBA00023136"/>
    </source>
</evidence>
<keyword evidence="4 9" id="KW-0813">Transport</keyword>
<organism evidence="10">
    <name type="scientific">Prionospio sp. 7 MH-2023</name>
    <dbReference type="NCBI Taxonomy" id="3059275"/>
    <lineage>
        <taxon>Eukaryota</taxon>
        <taxon>Metazoa</taxon>
        <taxon>Spiralia</taxon>
        <taxon>Lophotrochozoa</taxon>
        <taxon>Annelida</taxon>
        <taxon>Polychaeta</taxon>
        <taxon>Sedentaria</taxon>
        <taxon>Canalipalpata</taxon>
        <taxon>Spionida</taxon>
        <taxon>Spionidae</taxon>
        <taxon>Prionospio</taxon>
    </lineage>
</organism>
<comment type="function">
    <text evidence="9">Core subunit of the mitochondrial membrane respiratory chain NADH dehydrogenase (Complex I) which catalyzes electron transfer from NADH through the respiratory chain, using ubiquinone as an electron acceptor. Essential for the catalytic activity of complex I.</text>
</comment>
<feature type="transmembrane region" description="Helical" evidence="9">
    <location>
        <begin position="6"/>
        <end position="25"/>
    </location>
</feature>
<dbReference type="Gene3D" id="1.20.58.1610">
    <property type="entry name" value="NADH:ubiquinone/plastoquinone oxidoreductase, chain 3"/>
    <property type="match status" value="1"/>
</dbReference>
<dbReference type="PANTHER" id="PTHR11058">
    <property type="entry name" value="NADH-UBIQUINONE OXIDOREDUCTASE CHAIN 3"/>
    <property type="match status" value="1"/>
</dbReference>
<dbReference type="InterPro" id="IPR000440">
    <property type="entry name" value="NADH_UbQ/plastoQ_OxRdtase_su3"/>
</dbReference>
<evidence type="ECO:0000256" key="9">
    <source>
        <dbReference type="RuleBase" id="RU003640"/>
    </source>
</evidence>
<dbReference type="InterPro" id="IPR038430">
    <property type="entry name" value="NDAH_ubi_oxred_su3_sf"/>
</dbReference>
<keyword evidence="5 9" id="KW-0812">Transmembrane</keyword>
<dbReference type="GO" id="GO:0030964">
    <property type="term" value="C:NADH dehydrogenase complex"/>
    <property type="evidence" value="ECO:0007669"/>
    <property type="project" value="TreeGrafter"/>
</dbReference>
<evidence type="ECO:0000256" key="2">
    <source>
        <dbReference type="ARBA" id="ARBA00008472"/>
    </source>
</evidence>
<evidence type="ECO:0000256" key="4">
    <source>
        <dbReference type="ARBA" id="ARBA00022448"/>
    </source>
</evidence>
<reference evidence="10" key="1">
    <citation type="submission" date="2023-11" db="EMBL/GenBank/DDBJ databases">
        <title>Species delimitation and phylogenetic relationships of the Prionospio complex (Annelida, Spionidae) in the Northeast Atlantic.</title>
        <authorList>
            <person name="Hektoen M.M."/>
            <person name="Bakken T."/>
            <person name="Radashevsky V.I."/>
            <person name="Ekrem T."/>
            <person name="Dunshea G."/>
        </authorList>
    </citation>
    <scope>NUCLEOTIDE SEQUENCE</scope>
    <source>
        <strain evidence="10">MH24</strain>
    </source>
</reference>
<protein>
    <recommendedName>
        <fullName evidence="3 9">NADH-ubiquinone oxidoreductase chain 3</fullName>
        <ecNumber evidence="9">7.1.1.2</ecNumber>
    </recommendedName>
</protein>
<dbReference type="GO" id="GO:0008137">
    <property type="term" value="F:NADH dehydrogenase (ubiquinone) activity"/>
    <property type="evidence" value="ECO:0007669"/>
    <property type="project" value="UniProtKB-UniRule"/>
</dbReference>
<keyword evidence="7 9" id="KW-0472">Membrane</keyword>
<keyword evidence="9 10" id="KW-0496">Mitochondrion</keyword>
<proteinExistence type="inferred from homology"/>
<sequence length="117" mass="13238">MLIPLITSSIAMTLASVVMALAYSLSMRSFKDREKSTPFECGFDPKDKARLPFSTRFFLLAVIFLVFDIEIVLLMPAPFIFGSAPTMQFLFTMAAFLFILLLGTLHEWREGSLSWTN</sequence>
<evidence type="ECO:0000256" key="3">
    <source>
        <dbReference type="ARBA" id="ARBA00021007"/>
    </source>
</evidence>